<keyword evidence="2" id="KW-1185">Reference proteome</keyword>
<organism evidence="1 2">
    <name type="scientific">Marimonas arenosa</name>
    <dbReference type="NCBI Taxonomy" id="1795305"/>
    <lineage>
        <taxon>Bacteria</taxon>
        <taxon>Pseudomonadati</taxon>
        <taxon>Pseudomonadota</taxon>
        <taxon>Alphaproteobacteria</taxon>
        <taxon>Rhodobacterales</taxon>
        <taxon>Paracoccaceae</taxon>
        <taxon>Marimonas</taxon>
    </lineage>
</organism>
<dbReference type="PANTHER" id="PTHR38009:SF1">
    <property type="entry name" value="CONSERVED HYPOTHETICAL PHAGE TAIL PROTEIN"/>
    <property type="match status" value="1"/>
</dbReference>
<dbReference type="InterPro" id="IPR010667">
    <property type="entry name" value="Phage_T4_Gp19"/>
</dbReference>
<reference evidence="1" key="1">
    <citation type="submission" date="2022-07" db="EMBL/GenBank/DDBJ databases">
        <authorList>
            <person name="Otstavnykh N."/>
            <person name="Isaeva M."/>
            <person name="Bystritskaya E."/>
        </authorList>
    </citation>
    <scope>NUCLEOTIDE SEQUENCE</scope>
    <source>
        <strain evidence="1">KCTC 52189</strain>
    </source>
</reference>
<dbReference type="Proteomes" id="UP001226762">
    <property type="component" value="Unassembled WGS sequence"/>
</dbReference>
<name>A0AAE4B2Z0_9RHOB</name>
<dbReference type="PANTHER" id="PTHR38009">
    <property type="entry name" value="CONSERVED HYPOTHETICAL PHAGE TAIL PROTEIN"/>
    <property type="match status" value="1"/>
</dbReference>
<dbReference type="InterPro" id="IPR011747">
    <property type="entry name" value="CHP02241"/>
</dbReference>
<sequence length="165" mass="18184">MFAPPPAAFHFSVVFELPQFPSDIRFKEVSGLSVSTEFESVSEGGENRFTHQLPTRLNYGDLTLRRGAPLGSGVSYWARKALEEFSFKPANLLISLLNEKHLPIWNWYVVGAVPKQLEMSSFDAMQSEIVIETLVLSYQYFTYADPVSAALDAAGAISGSVSVSV</sequence>
<dbReference type="RefSeq" id="WP_306734009.1">
    <property type="nucleotide sequence ID" value="NZ_JANHAX010000001.1"/>
</dbReference>
<dbReference type="EMBL" id="JANHAX010000001">
    <property type="protein sequence ID" value="MDQ2088745.1"/>
    <property type="molecule type" value="Genomic_DNA"/>
</dbReference>
<dbReference type="NCBIfam" id="TIGR02241">
    <property type="entry name" value="conserved hypothetical phage tail region protein"/>
    <property type="match status" value="1"/>
</dbReference>
<accession>A0AAE4B2Z0</accession>
<comment type="caution">
    <text evidence="1">The sequence shown here is derived from an EMBL/GenBank/DDBJ whole genome shotgun (WGS) entry which is preliminary data.</text>
</comment>
<dbReference type="Pfam" id="PF06841">
    <property type="entry name" value="Phage_T4_gp19"/>
    <property type="match status" value="1"/>
</dbReference>
<protein>
    <submittedName>
        <fullName evidence="1">Phage tail protein</fullName>
    </submittedName>
</protein>
<evidence type="ECO:0000313" key="1">
    <source>
        <dbReference type="EMBL" id="MDQ2088745.1"/>
    </source>
</evidence>
<reference evidence="1" key="2">
    <citation type="submission" date="2023-02" db="EMBL/GenBank/DDBJ databases">
        <title>'Rhodoalgimonas zhirmunskyi' gen. nov., isolated from a red alga.</title>
        <authorList>
            <person name="Nedashkovskaya O.I."/>
            <person name="Otstavnykh N.Y."/>
            <person name="Bystritskaya E.P."/>
            <person name="Balabanova L.A."/>
            <person name="Isaeva M.P."/>
        </authorList>
    </citation>
    <scope>NUCLEOTIDE SEQUENCE</scope>
    <source>
        <strain evidence="1">KCTC 52189</strain>
    </source>
</reference>
<dbReference type="AlphaFoldDB" id="A0AAE4B2Z0"/>
<gene>
    <name evidence="1" type="ORF">NO357_02370</name>
</gene>
<evidence type="ECO:0000313" key="2">
    <source>
        <dbReference type="Proteomes" id="UP001226762"/>
    </source>
</evidence>
<dbReference type="GO" id="GO:0005198">
    <property type="term" value="F:structural molecule activity"/>
    <property type="evidence" value="ECO:0007669"/>
    <property type="project" value="InterPro"/>
</dbReference>
<proteinExistence type="predicted"/>